<proteinExistence type="predicted"/>
<protein>
    <submittedName>
        <fullName evidence="1">14 kDa proline-rich protein DC2.15</fullName>
    </submittedName>
</protein>
<dbReference type="Proteomes" id="UP001164539">
    <property type="component" value="Chromosome 12"/>
</dbReference>
<reference evidence="1 2" key="1">
    <citation type="journal article" date="2023" name="Science">
        <title>Complex scaffold remodeling in plant triterpene biosynthesis.</title>
        <authorList>
            <person name="De La Pena R."/>
            <person name="Hodgson H."/>
            <person name="Liu J.C."/>
            <person name="Stephenson M.J."/>
            <person name="Martin A.C."/>
            <person name="Owen C."/>
            <person name="Harkess A."/>
            <person name="Leebens-Mack J."/>
            <person name="Jimenez L.E."/>
            <person name="Osbourn A."/>
            <person name="Sattely E.S."/>
        </authorList>
    </citation>
    <scope>NUCLEOTIDE SEQUENCE [LARGE SCALE GENOMIC DNA]</scope>
    <source>
        <strain evidence="2">cv. JPN11</strain>
        <tissue evidence="1">Leaf</tissue>
    </source>
</reference>
<name>A0ACC1WZS6_MELAZ</name>
<evidence type="ECO:0000313" key="1">
    <source>
        <dbReference type="EMBL" id="KAJ4704602.1"/>
    </source>
</evidence>
<dbReference type="EMBL" id="CM051405">
    <property type="protein sequence ID" value="KAJ4704602.1"/>
    <property type="molecule type" value="Genomic_DNA"/>
</dbReference>
<organism evidence="1 2">
    <name type="scientific">Melia azedarach</name>
    <name type="common">Chinaberry tree</name>
    <dbReference type="NCBI Taxonomy" id="155640"/>
    <lineage>
        <taxon>Eukaryota</taxon>
        <taxon>Viridiplantae</taxon>
        <taxon>Streptophyta</taxon>
        <taxon>Embryophyta</taxon>
        <taxon>Tracheophyta</taxon>
        <taxon>Spermatophyta</taxon>
        <taxon>Magnoliopsida</taxon>
        <taxon>eudicotyledons</taxon>
        <taxon>Gunneridae</taxon>
        <taxon>Pentapetalae</taxon>
        <taxon>rosids</taxon>
        <taxon>malvids</taxon>
        <taxon>Sapindales</taxon>
        <taxon>Meliaceae</taxon>
        <taxon>Melia</taxon>
    </lineage>
</organism>
<keyword evidence="2" id="KW-1185">Reference proteome</keyword>
<accession>A0ACC1WZS6</accession>
<evidence type="ECO:0000313" key="2">
    <source>
        <dbReference type="Proteomes" id="UP001164539"/>
    </source>
</evidence>
<gene>
    <name evidence="1" type="ORF">OWV82_021488</name>
</gene>
<sequence length="125" mass="13247">MASKASASALVLSLNILFFTLLSSIPSSSASSRILTSQPNCNDQIKLDLCVGLLNDLVNIKVGNPDHPCCSLLGNLVQLEGRACVCTSININLLNLIHLNIPNLGLELLISNCKSKLPAGFQCTL</sequence>
<comment type="caution">
    <text evidence="1">The sequence shown here is derived from an EMBL/GenBank/DDBJ whole genome shotgun (WGS) entry which is preliminary data.</text>
</comment>